<dbReference type="Gene3D" id="2.40.50.140">
    <property type="entry name" value="Nucleic acid-binding proteins"/>
    <property type="match status" value="1"/>
</dbReference>
<comment type="function">
    <text evidence="6">The RuvA-RuvB-RuvC complex processes Holliday junction (HJ) DNA during genetic recombination and DNA repair, while the RuvA-RuvB complex plays an important role in the rescue of blocked DNA replication forks via replication fork reversal (RFR). RuvA specifically binds to HJ cruciform DNA, conferring on it an open structure. The RuvB hexamer acts as an ATP-dependent pump, pulling dsDNA into and through the RuvAB complex. HJ branch migration allows RuvC to scan DNA until it finds its consensus sequence, where it cleaves and resolves the cruciform DNA.</text>
</comment>
<keyword evidence="2 6" id="KW-0227">DNA damage</keyword>
<sequence>MIGYIKGIVSGFPKDACFLETGGIGYRIFISERTRSLLHIGEEARLLTYMAVREDAILLYGFPEQDEYDLFLILISVSKIGPKVAIGILSSMTPDAFVRAIVSRNVTALTKLPGIGKKTAERLVVELKDKVANLEMEGVSMDGEDIAAADSGLIGQASLALSGLGYSSEEVLPLLKKLAPDHPALSDLIGAVLREFGKAQG</sequence>
<evidence type="ECO:0000313" key="9">
    <source>
        <dbReference type="Proteomes" id="UP000320585"/>
    </source>
</evidence>
<dbReference type="InterPro" id="IPR012340">
    <property type="entry name" value="NA-bd_OB-fold"/>
</dbReference>
<dbReference type="GO" id="GO:0005737">
    <property type="term" value="C:cytoplasm"/>
    <property type="evidence" value="ECO:0007669"/>
    <property type="project" value="UniProtKB-SubCell"/>
</dbReference>
<dbReference type="GO" id="GO:0006281">
    <property type="term" value="P:DNA repair"/>
    <property type="evidence" value="ECO:0007669"/>
    <property type="project" value="UniProtKB-UniRule"/>
</dbReference>
<evidence type="ECO:0000256" key="3">
    <source>
        <dbReference type="ARBA" id="ARBA00023125"/>
    </source>
</evidence>
<keyword evidence="8" id="KW-0347">Helicase</keyword>
<dbReference type="SUPFAM" id="SSF50249">
    <property type="entry name" value="Nucleic acid-binding proteins"/>
    <property type="match status" value="1"/>
</dbReference>
<protein>
    <recommendedName>
        <fullName evidence="6">Holliday junction branch migration complex subunit RuvA</fullName>
    </recommendedName>
</protein>
<dbReference type="OrthoDB" id="5293449at2"/>
<organism evidence="8 9">
    <name type="scientific">Dialister hominis</name>
    <dbReference type="NCBI Taxonomy" id="2582419"/>
    <lineage>
        <taxon>Bacteria</taxon>
        <taxon>Bacillati</taxon>
        <taxon>Bacillota</taxon>
        <taxon>Negativicutes</taxon>
        <taxon>Veillonellales</taxon>
        <taxon>Veillonellaceae</taxon>
        <taxon>Dialister</taxon>
    </lineage>
</organism>
<dbReference type="Gene3D" id="1.10.150.20">
    <property type="entry name" value="5' to 3' exonuclease, C-terminal subdomain"/>
    <property type="match status" value="1"/>
</dbReference>
<evidence type="ECO:0000256" key="4">
    <source>
        <dbReference type="ARBA" id="ARBA00023172"/>
    </source>
</evidence>
<comment type="subunit">
    <text evidence="6">Homotetramer. Forms an RuvA(8)-RuvB(12)-Holliday junction (HJ) complex. HJ DNA is sandwiched between 2 RuvA tetramers; dsDNA enters through RuvA and exits via RuvB. An RuvB hexamer assembles on each DNA strand where it exits the tetramer. Each RuvB hexamer is contacted by two RuvA subunits (via domain III) on 2 adjacent RuvB subunits; this complex drives branch migration. In the full resolvosome a probable DNA-RuvA(4)-RuvB(12)-RuvC(2) complex forms which resolves the HJ.</text>
</comment>
<dbReference type="InterPro" id="IPR011114">
    <property type="entry name" value="RuvA_C"/>
</dbReference>
<dbReference type="NCBIfam" id="TIGR00084">
    <property type="entry name" value="ruvA"/>
    <property type="match status" value="1"/>
</dbReference>
<accession>A0A8D4UTV9</accession>
<comment type="subcellular location">
    <subcellularLocation>
        <location evidence="6">Cytoplasm</location>
    </subcellularLocation>
</comment>
<dbReference type="Pfam" id="PF14520">
    <property type="entry name" value="HHH_5"/>
    <property type="match status" value="1"/>
</dbReference>
<keyword evidence="8" id="KW-0378">Hydrolase</keyword>
<reference evidence="9" key="1">
    <citation type="submission" date="2019-05" db="EMBL/GenBank/DDBJ databases">
        <title>Complete genome sequencing of Dialister sp. strain 5BBH33.</title>
        <authorList>
            <person name="Sakamoto M."/>
            <person name="Murakami T."/>
            <person name="Mori H."/>
        </authorList>
    </citation>
    <scope>NUCLEOTIDE SEQUENCE [LARGE SCALE GENOMIC DNA]</scope>
    <source>
        <strain evidence="9">5BBH33</strain>
    </source>
</reference>
<evidence type="ECO:0000256" key="5">
    <source>
        <dbReference type="ARBA" id="ARBA00023204"/>
    </source>
</evidence>
<evidence type="ECO:0000313" key="8">
    <source>
        <dbReference type="EMBL" id="BBK24674.1"/>
    </source>
</evidence>
<comment type="caution">
    <text evidence="6">Lacks conserved residue(s) required for the propagation of feature annotation.</text>
</comment>
<dbReference type="InterPro" id="IPR003583">
    <property type="entry name" value="Hlx-hairpin-Hlx_DNA-bd_motif"/>
</dbReference>
<evidence type="ECO:0000256" key="2">
    <source>
        <dbReference type="ARBA" id="ARBA00022763"/>
    </source>
</evidence>
<evidence type="ECO:0000256" key="1">
    <source>
        <dbReference type="ARBA" id="ARBA00022490"/>
    </source>
</evidence>
<dbReference type="GO" id="GO:0048476">
    <property type="term" value="C:Holliday junction resolvase complex"/>
    <property type="evidence" value="ECO:0007669"/>
    <property type="project" value="UniProtKB-UniRule"/>
</dbReference>
<dbReference type="CDD" id="cd14332">
    <property type="entry name" value="UBA_RuvA_C"/>
    <property type="match status" value="1"/>
</dbReference>
<keyword evidence="1 6" id="KW-0963">Cytoplasm</keyword>
<dbReference type="InterPro" id="IPR013849">
    <property type="entry name" value="DNA_helicase_Holl-junc_RuvA_I"/>
</dbReference>
<feature type="domain" description="Helix-hairpin-helix DNA-binding motif class 1" evidence="7">
    <location>
        <begin position="107"/>
        <end position="126"/>
    </location>
</feature>
<dbReference type="GO" id="GO:0009378">
    <property type="term" value="F:four-way junction helicase activity"/>
    <property type="evidence" value="ECO:0007669"/>
    <property type="project" value="InterPro"/>
</dbReference>
<dbReference type="SUPFAM" id="SSF47781">
    <property type="entry name" value="RuvA domain 2-like"/>
    <property type="match status" value="1"/>
</dbReference>
<keyword evidence="3 6" id="KW-0238">DNA-binding</keyword>
<keyword evidence="8" id="KW-0067">ATP-binding</keyword>
<keyword evidence="4 6" id="KW-0233">DNA recombination</keyword>
<proteinExistence type="inferred from homology"/>
<feature type="region of interest" description="Domain III" evidence="6">
    <location>
        <begin position="149"/>
        <end position="201"/>
    </location>
</feature>
<dbReference type="AlphaFoldDB" id="A0A8D4UTV9"/>
<keyword evidence="8" id="KW-0547">Nucleotide-binding</keyword>
<dbReference type="HAMAP" id="MF_00031">
    <property type="entry name" value="DNA_HJ_migration_RuvA"/>
    <property type="match status" value="1"/>
</dbReference>
<dbReference type="GO" id="GO:0005524">
    <property type="term" value="F:ATP binding"/>
    <property type="evidence" value="ECO:0007669"/>
    <property type="project" value="InterPro"/>
</dbReference>
<comment type="domain">
    <text evidence="6">Has three domains with a flexible linker between the domains II and III and assumes an 'L' shape. Domain III is highly mobile and contacts RuvB.</text>
</comment>
<keyword evidence="9" id="KW-1185">Reference proteome</keyword>
<name>A0A8D4UTV9_9FIRM</name>
<dbReference type="Pfam" id="PF01330">
    <property type="entry name" value="RuvA_N"/>
    <property type="match status" value="1"/>
</dbReference>
<dbReference type="Proteomes" id="UP000320585">
    <property type="component" value="Chromosome"/>
</dbReference>
<feature type="domain" description="Helix-hairpin-helix DNA-binding motif class 1" evidence="7">
    <location>
        <begin position="72"/>
        <end position="91"/>
    </location>
</feature>
<dbReference type="InterPro" id="IPR000085">
    <property type="entry name" value="RuvA"/>
</dbReference>
<dbReference type="GO" id="GO:0000400">
    <property type="term" value="F:four-way junction DNA binding"/>
    <property type="evidence" value="ECO:0007669"/>
    <property type="project" value="UniProtKB-UniRule"/>
</dbReference>
<keyword evidence="5 6" id="KW-0234">DNA repair</keyword>
<dbReference type="SMART" id="SM00278">
    <property type="entry name" value="HhH1"/>
    <property type="match status" value="2"/>
</dbReference>
<dbReference type="GO" id="GO:0009379">
    <property type="term" value="C:Holliday junction helicase complex"/>
    <property type="evidence" value="ECO:0007669"/>
    <property type="project" value="InterPro"/>
</dbReference>
<comment type="similarity">
    <text evidence="6">Belongs to the RuvA family.</text>
</comment>
<dbReference type="EMBL" id="AP019697">
    <property type="protein sequence ID" value="BBK24674.1"/>
    <property type="molecule type" value="Genomic_DNA"/>
</dbReference>
<dbReference type="GeneID" id="92715825"/>
<dbReference type="RefSeq" id="WP_108849873.1">
    <property type="nucleotide sequence ID" value="NZ_AP019697.1"/>
</dbReference>
<dbReference type="KEGG" id="dho:Dia5BBH33_06090"/>
<evidence type="ECO:0000256" key="6">
    <source>
        <dbReference type="HAMAP-Rule" id="MF_00031"/>
    </source>
</evidence>
<gene>
    <name evidence="6 8" type="primary">ruvA</name>
    <name evidence="8" type="ORF">Dia5BBH33_06090</name>
</gene>
<dbReference type="InterPro" id="IPR010994">
    <property type="entry name" value="RuvA_2-like"/>
</dbReference>
<dbReference type="GO" id="GO:0006310">
    <property type="term" value="P:DNA recombination"/>
    <property type="evidence" value="ECO:0007669"/>
    <property type="project" value="UniProtKB-UniRule"/>
</dbReference>
<evidence type="ECO:0000259" key="7">
    <source>
        <dbReference type="SMART" id="SM00278"/>
    </source>
</evidence>